<keyword evidence="7 13" id="KW-0472">Membrane</keyword>
<dbReference type="PROSITE" id="PS51767">
    <property type="entry name" value="PEPTIDASE_A1"/>
    <property type="match status" value="1"/>
</dbReference>
<dbReference type="Pfam" id="PF00026">
    <property type="entry name" value="Asp"/>
    <property type="match status" value="1"/>
</dbReference>
<dbReference type="FunFam" id="2.40.70.10:FF:000008">
    <property type="entry name" value="Cathepsin D"/>
    <property type="match status" value="1"/>
</dbReference>
<feature type="domain" description="Peptidase A1" evidence="14">
    <location>
        <begin position="235"/>
        <end position="554"/>
    </location>
</feature>
<comment type="similarity">
    <text evidence="2 12">Belongs to the peptidase A1 family.</text>
</comment>
<dbReference type="AlphaFoldDB" id="A0A0E9NBE7"/>
<dbReference type="InterPro" id="IPR034164">
    <property type="entry name" value="Pepsin-like_dom"/>
</dbReference>
<evidence type="ECO:0000256" key="11">
    <source>
        <dbReference type="PIRSR" id="PIRSR601461-2"/>
    </source>
</evidence>
<dbReference type="SUPFAM" id="SSF50630">
    <property type="entry name" value="Acid proteases"/>
    <property type="match status" value="1"/>
</dbReference>
<gene>
    <name evidence="15" type="ORF">G7K_0947-t1</name>
</gene>
<dbReference type="InterPro" id="IPR033121">
    <property type="entry name" value="PEPTIDASE_A1"/>
</dbReference>
<dbReference type="MEROPS" id="A01.077"/>
<keyword evidence="4 12" id="KW-0645">Protease</keyword>
<dbReference type="InterPro" id="IPR001461">
    <property type="entry name" value="Aspartic_peptidase_A1"/>
</dbReference>
<evidence type="ECO:0000313" key="15">
    <source>
        <dbReference type="EMBL" id="GAO46725.1"/>
    </source>
</evidence>
<evidence type="ECO:0000256" key="3">
    <source>
        <dbReference type="ARBA" id="ARBA00022475"/>
    </source>
</evidence>
<organism evidence="15 16">
    <name type="scientific">Saitoella complicata (strain BCRC 22490 / CBS 7301 / JCM 7358 / NBRC 10748 / NRRL Y-17804)</name>
    <dbReference type="NCBI Taxonomy" id="698492"/>
    <lineage>
        <taxon>Eukaryota</taxon>
        <taxon>Fungi</taxon>
        <taxon>Dikarya</taxon>
        <taxon>Ascomycota</taxon>
        <taxon>Taphrinomycotina</taxon>
        <taxon>Taphrinomycotina incertae sedis</taxon>
        <taxon>Saitoella</taxon>
    </lineage>
</organism>
<dbReference type="PROSITE" id="PS00141">
    <property type="entry name" value="ASP_PROTEASE"/>
    <property type="match status" value="1"/>
</dbReference>
<evidence type="ECO:0000256" key="10">
    <source>
        <dbReference type="PIRSR" id="PIRSR601461-1"/>
    </source>
</evidence>
<dbReference type="GO" id="GO:0004190">
    <property type="term" value="F:aspartic-type endopeptidase activity"/>
    <property type="evidence" value="ECO:0007669"/>
    <property type="project" value="UniProtKB-KW"/>
</dbReference>
<dbReference type="PRINTS" id="PR00792">
    <property type="entry name" value="PEPSIN"/>
</dbReference>
<evidence type="ECO:0000256" key="12">
    <source>
        <dbReference type="RuleBase" id="RU000454"/>
    </source>
</evidence>
<reference evidence="15 16" key="3">
    <citation type="journal article" date="2015" name="Genome Announc.">
        <title>Draft Genome Sequence of the Archiascomycetous Yeast Saitoella complicata.</title>
        <authorList>
            <person name="Yamauchi K."/>
            <person name="Kondo S."/>
            <person name="Hamamoto M."/>
            <person name="Takahashi Y."/>
            <person name="Ogura Y."/>
            <person name="Hayashi T."/>
            <person name="Nishida H."/>
        </authorList>
    </citation>
    <scope>NUCLEOTIDE SEQUENCE [LARGE SCALE GENOMIC DNA]</scope>
    <source>
        <strain evidence="15 16">NRRL Y-17804</strain>
    </source>
</reference>
<keyword evidence="16" id="KW-1185">Reference proteome</keyword>
<feature type="disulfide bond" evidence="11">
    <location>
        <begin position="266"/>
        <end position="271"/>
    </location>
</feature>
<dbReference type="GO" id="GO:0006508">
    <property type="term" value="P:proteolysis"/>
    <property type="evidence" value="ECO:0007669"/>
    <property type="project" value="UniProtKB-KW"/>
</dbReference>
<dbReference type="GO" id="GO:0005886">
    <property type="term" value="C:plasma membrane"/>
    <property type="evidence" value="ECO:0007669"/>
    <property type="project" value="UniProtKB-SubCell"/>
</dbReference>
<keyword evidence="6 12" id="KW-0378">Hydrolase</keyword>
<evidence type="ECO:0000256" key="2">
    <source>
        <dbReference type="ARBA" id="ARBA00007447"/>
    </source>
</evidence>
<evidence type="ECO:0000256" key="9">
    <source>
        <dbReference type="ARBA" id="ARBA00023288"/>
    </source>
</evidence>
<dbReference type="InterPro" id="IPR021109">
    <property type="entry name" value="Peptidase_aspartic_dom_sf"/>
</dbReference>
<name>A0A0E9NBE7_SAICN</name>
<sequence length="696" mass="72916">MPPRYKLPSFFSSHFFASSSSTLAVSVIYVLCLCVVQLDLNFSRTLVVLLFGLSGALAAPAPFTFSPLPDAAANVSALTALGSTSVKSTLVKRLFISSTPSSVSTSDLHPLSERAEKGVTLSLKRYVPRTVHENETHPIIAHHQKRRRAQNRWASLLSNATSPSSTPEEDVGTLLKRALNLTTLQPFPSLTKRNPSTSSSSSSSKSANTFAIEAAVPPQLDTSLPLDEFGSDITYFSSLLIGSSQKEFSVVMDSGSSDLWVMSANCTDAACMNHDTLSTADSTSLAVSGSPFQITYGSGAVEGVLVQDTVQFGDAAGIPPVQGLTFGLSERVSNQFASLPTDGILGLGNQAASAEGVPTLLSLLLPSLNSPSQNQIGVNLQRAADGTRDGQVDLGILDTTKFDPTAMVFVDNVSERGLWEVEMDDVQVGGIGLNLTGRTAIVDTGTTLILAPPSDALALHQLIPGAAASSSDASGATMFYIPCTTTTALNLVISSTPFTISPKDYVGSPVGGGMCVSNIVGESVGGAGEWLVGDVFLKNVYVVFEYGKQQVGLAPQLEGTGTAQTVVSASASASATSTAGAKGVKSAAADTGNGTATDVKAMASSSVAMRLASVGMTAWIVPGSTSSFFWEFSFGILAFWVTHLEHQERFGGVMTFVMNTTIVHVFLGILVVLEYAIIRSFVTHKPPRPCRRIPSL</sequence>
<feature type="transmembrane region" description="Helical" evidence="13">
    <location>
        <begin position="661"/>
        <end position="682"/>
    </location>
</feature>
<evidence type="ECO:0000256" key="5">
    <source>
        <dbReference type="ARBA" id="ARBA00022750"/>
    </source>
</evidence>
<evidence type="ECO:0000256" key="7">
    <source>
        <dbReference type="ARBA" id="ARBA00023136"/>
    </source>
</evidence>
<comment type="subcellular location">
    <subcellularLocation>
        <location evidence="1">Cell membrane</location>
    </subcellularLocation>
</comment>
<feature type="active site" evidence="10">
    <location>
        <position position="253"/>
    </location>
</feature>
<protein>
    <recommendedName>
        <fullName evidence="14">Peptidase A1 domain-containing protein</fullName>
    </recommendedName>
</protein>
<keyword evidence="9" id="KW-0449">Lipoprotein</keyword>
<keyword evidence="5 12" id="KW-0064">Aspartyl protease</keyword>
<dbReference type="CDD" id="cd05471">
    <property type="entry name" value="pepsin_like"/>
    <property type="match status" value="1"/>
</dbReference>
<evidence type="ECO:0000256" key="6">
    <source>
        <dbReference type="ARBA" id="ARBA00022801"/>
    </source>
</evidence>
<keyword evidence="13" id="KW-0812">Transmembrane</keyword>
<keyword evidence="13" id="KW-1133">Transmembrane helix</keyword>
<evidence type="ECO:0000256" key="1">
    <source>
        <dbReference type="ARBA" id="ARBA00004236"/>
    </source>
</evidence>
<dbReference type="EMBL" id="BACD03000005">
    <property type="protein sequence ID" value="GAO46725.1"/>
    <property type="molecule type" value="Genomic_DNA"/>
</dbReference>
<keyword evidence="11" id="KW-1015">Disulfide bond</keyword>
<feature type="active site" evidence="10">
    <location>
        <position position="443"/>
    </location>
</feature>
<dbReference type="OMA" id="DPAHDGN"/>
<evidence type="ECO:0000256" key="4">
    <source>
        <dbReference type="ARBA" id="ARBA00022670"/>
    </source>
</evidence>
<evidence type="ECO:0000256" key="13">
    <source>
        <dbReference type="SAM" id="Phobius"/>
    </source>
</evidence>
<dbReference type="PANTHER" id="PTHR47966">
    <property type="entry name" value="BETA-SITE APP-CLEAVING ENZYME, ISOFORM A-RELATED"/>
    <property type="match status" value="1"/>
</dbReference>
<feature type="transmembrane region" description="Helical" evidence="13">
    <location>
        <begin position="45"/>
        <end position="65"/>
    </location>
</feature>
<evidence type="ECO:0000256" key="8">
    <source>
        <dbReference type="ARBA" id="ARBA00023180"/>
    </source>
</evidence>
<evidence type="ECO:0000313" key="16">
    <source>
        <dbReference type="Proteomes" id="UP000033140"/>
    </source>
</evidence>
<feature type="transmembrane region" description="Helical" evidence="13">
    <location>
        <begin position="15"/>
        <end position="38"/>
    </location>
</feature>
<comment type="caution">
    <text evidence="15">The sequence shown here is derived from an EMBL/GenBank/DDBJ whole genome shotgun (WGS) entry which is preliminary data.</text>
</comment>
<dbReference type="Proteomes" id="UP000033140">
    <property type="component" value="Unassembled WGS sequence"/>
</dbReference>
<dbReference type="STRING" id="698492.A0A0E9NBE7"/>
<reference evidence="15 16" key="2">
    <citation type="journal article" date="2014" name="J. Gen. Appl. Microbiol.">
        <title>The early diverging ascomycetous budding yeast Saitoella complicata has three histone deacetylases belonging to the Clr6, Hos2, and Rpd3 lineages.</title>
        <authorList>
            <person name="Nishida H."/>
            <person name="Matsumoto T."/>
            <person name="Kondo S."/>
            <person name="Hamamoto M."/>
            <person name="Yoshikawa H."/>
        </authorList>
    </citation>
    <scope>NUCLEOTIDE SEQUENCE [LARGE SCALE GENOMIC DNA]</scope>
    <source>
        <strain evidence="15 16">NRRL Y-17804</strain>
    </source>
</reference>
<dbReference type="Gene3D" id="2.40.70.10">
    <property type="entry name" value="Acid Proteases"/>
    <property type="match status" value="2"/>
</dbReference>
<reference evidence="15 16" key="1">
    <citation type="journal article" date="2011" name="J. Gen. Appl. Microbiol.">
        <title>Draft genome sequencing of the enigmatic yeast Saitoella complicata.</title>
        <authorList>
            <person name="Nishida H."/>
            <person name="Hamamoto M."/>
            <person name="Sugiyama J."/>
        </authorList>
    </citation>
    <scope>NUCLEOTIDE SEQUENCE [LARGE SCALE GENOMIC DNA]</scope>
    <source>
        <strain evidence="15 16">NRRL Y-17804</strain>
    </source>
</reference>
<proteinExistence type="inferred from homology"/>
<accession>A0A0E9NBE7</accession>
<dbReference type="InterPro" id="IPR001969">
    <property type="entry name" value="Aspartic_peptidase_AS"/>
</dbReference>
<dbReference type="PANTHER" id="PTHR47966:SF75">
    <property type="entry name" value="ENDOPEPTIDASE (CTSD), PUTATIVE (AFU_ORTHOLOGUE AFUA_4G07040)-RELATED"/>
    <property type="match status" value="1"/>
</dbReference>
<keyword evidence="3" id="KW-1003">Cell membrane</keyword>
<dbReference type="FunFam" id="2.40.70.10:FF:000060">
    <property type="entry name" value="Aspartic-type endopeptidase ctsD"/>
    <property type="match status" value="1"/>
</dbReference>
<keyword evidence="8" id="KW-0325">Glycoprotein</keyword>
<evidence type="ECO:0000259" key="14">
    <source>
        <dbReference type="PROSITE" id="PS51767"/>
    </source>
</evidence>